<sequence>MSQQKLAGKVALVTGASKGIGAGIAKELAAQGAAVVVNYASSEQDAAKVVAEIIVAGGKAIAVRGSVALAADVERLVAAAHTAYGRLDILVNNAGVYAFGPLESVTAEGVRAMFDVNVTGLLLASQAAAAAFPAEGGSIVNIGSVVGELPPGGAAVYASTKGAVNTITRSLAKELGPRKIRVNAVNPGATATEGFASAGLHGDFSQMIVGLTPLGRLGEAADIAKAVAFLASDDAGWITGSLLDAAGGWR</sequence>
<reference evidence="3 4" key="1">
    <citation type="submission" date="2020-01" db="EMBL/GenBank/DDBJ databases">
        <authorList>
            <person name="Lee S.D."/>
        </authorList>
    </citation>
    <scope>NUCLEOTIDE SEQUENCE [LARGE SCALE GENOMIC DNA]</scope>
    <source>
        <strain evidence="3 4">SAP-35</strain>
    </source>
</reference>
<accession>A0ABX0FIN3</accession>
<dbReference type="NCBIfam" id="NF005559">
    <property type="entry name" value="PRK07231.1"/>
    <property type="match status" value="1"/>
</dbReference>
<protein>
    <submittedName>
        <fullName evidence="3">Glucose 1-dehydrogenase</fullName>
        <ecNumber evidence="3">1.1.1.47</ecNumber>
    </submittedName>
</protein>
<evidence type="ECO:0000313" key="4">
    <source>
        <dbReference type="Proteomes" id="UP000666369"/>
    </source>
</evidence>
<evidence type="ECO:0000313" key="3">
    <source>
        <dbReference type="EMBL" id="NGZ84428.1"/>
    </source>
</evidence>
<dbReference type="InterPro" id="IPR036291">
    <property type="entry name" value="NAD(P)-bd_dom_sf"/>
</dbReference>
<dbReference type="EC" id="1.1.1.47" evidence="3"/>
<evidence type="ECO:0000256" key="1">
    <source>
        <dbReference type="ARBA" id="ARBA00006484"/>
    </source>
</evidence>
<dbReference type="Gene3D" id="3.40.50.720">
    <property type="entry name" value="NAD(P)-binding Rossmann-like Domain"/>
    <property type="match status" value="1"/>
</dbReference>
<dbReference type="Proteomes" id="UP000666369">
    <property type="component" value="Unassembled WGS sequence"/>
</dbReference>
<comment type="caution">
    <text evidence="3">The sequence shown here is derived from an EMBL/GenBank/DDBJ whole genome shotgun (WGS) entry which is preliminary data.</text>
</comment>
<dbReference type="PANTHER" id="PTHR43639">
    <property type="entry name" value="OXIDOREDUCTASE, SHORT-CHAIN DEHYDROGENASE/REDUCTASE FAMILY (AFU_ORTHOLOGUE AFUA_5G02870)"/>
    <property type="match status" value="1"/>
</dbReference>
<keyword evidence="2 3" id="KW-0560">Oxidoreductase</keyword>
<dbReference type="InterPro" id="IPR020904">
    <property type="entry name" value="Sc_DH/Rdtase_CS"/>
</dbReference>
<dbReference type="Pfam" id="PF13561">
    <property type="entry name" value="adh_short_C2"/>
    <property type="match status" value="1"/>
</dbReference>
<proteinExistence type="inferred from homology"/>
<gene>
    <name evidence="3" type="ORF">GW587_09180</name>
</gene>
<evidence type="ECO:0000256" key="2">
    <source>
        <dbReference type="ARBA" id="ARBA00023002"/>
    </source>
</evidence>
<name>A0ABX0FIN3_9BURK</name>
<dbReference type="GO" id="GO:0047936">
    <property type="term" value="F:glucose 1-dehydrogenase [NAD(P)+] activity"/>
    <property type="evidence" value="ECO:0007669"/>
    <property type="project" value="UniProtKB-EC"/>
</dbReference>
<comment type="similarity">
    <text evidence="1">Belongs to the short-chain dehydrogenases/reductases (SDR) family.</text>
</comment>
<reference evidence="4" key="2">
    <citation type="submission" date="2023-07" db="EMBL/GenBank/DDBJ databases">
        <title>Duganella aceri sp. nov., isolated from tree sap.</title>
        <authorList>
            <person name="Kim I.S."/>
        </authorList>
    </citation>
    <scope>NUCLEOTIDE SEQUENCE [LARGE SCALE GENOMIC DNA]</scope>
    <source>
        <strain evidence="4">SAP-35</strain>
    </source>
</reference>
<dbReference type="PRINTS" id="PR00081">
    <property type="entry name" value="GDHRDH"/>
</dbReference>
<dbReference type="RefSeq" id="WP_166101376.1">
    <property type="nucleotide sequence ID" value="NZ_JAADJT010000003.1"/>
</dbReference>
<dbReference type="EMBL" id="JAADJT010000003">
    <property type="protein sequence ID" value="NGZ84428.1"/>
    <property type="molecule type" value="Genomic_DNA"/>
</dbReference>
<keyword evidence="4" id="KW-1185">Reference proteome</keyword>
<dbReference type="SUPFAM" id="SSF51735">
    <property type="entry name" value="NAD(P)-binding Rossmann-fold domains"/>
    <property type="match status" value="1"/>
</dbReference>
<dbReference type="PANTHER" id="PTHR43639:SF1">
    <property type="entry name" value="SHORT-CHAIN DEHYDROGENASE_REDUCTASE FAMILY PROTEIN"/>
    <property type="match status" value="1"/>
</dbReference>
<dbReference type="PRINTS" id="PR00080">
    <property type="entry name" value="SDRFAMILY"/>
</dbReference>
<dbReference type="InterPro" id="IPR002347">
    <property type="entry name" value="SDR_fam"/>
</dbReference>
<organism evidence="3 4">
    <name type="scientific">Duganella aceris</name>
    <dbReference type="NCBI Taxonomy" id="2703883"/>
    <lineage>
        <taxon>Bacteria</taxon>
        <taxon>Pseudomonadati</taxon>
        <taxon>Pseudomonadota</taxon>
        <taxon>Betaproteobacteria</taxon>
        <taxon>Burkholderiales</taxon>
        <taxon>Oxalobacteraceae</taxon>
        <taxon>Telluria group</taxon>
        <taxon>Duganella</taxon>
    </lineage>
</organism>
<dbReference type="PROSITE" id="PS00061">
    <property type="entry name" value="ADH_SHORT"/>
    <property type="match status" value="1"/>
</dbReference>